<feature type="binding site" description="in other chain" evidence="9">
    <location>
        <begin position="302"/>
        <end position="305"/>
    </location>
    <ligand>
        <name>substrate</name>
        <note>ligand shared between dimeric partners</note>
    </ligand>
</feature>
<organism evidence="11 12">
    <name type="scientific">Cloacibacterium rupense</name>
    <dbReference type="NCBI Taxonomy" id="517423"/>
    <lineage>
        <taxon>Bacteria</taxon>
        <taxon>Pseudomonadati</taxon>
        <taxon>Bacteroidota</taxon>
        <taxon>Flavobacteriia</taxon>
        <taxon>Flavobacteriales</taxon>
        <taxon>Weeksellaceae</taxon>
    </lineage>
</organism>
<keyword evidence="9" id="KW-0067">ATP-binding</keyword>
<evidence type="ECO:0000256" key="8">
    <source>
        <dbReference type="ARBA" id="ARBA00023152"/>
    </source>
</evidence>
<evidence type="ECO:0000313" key="11">
    <source>
        <dbReference type="EMBL" id="GGP01178.1"/>
    </source>
</evidence>
<dbReference type="PANTHER" id="PTHR13697">
    <property type="entry name" value="PHOSPHOFRUCTOKINASE"/>
    <property type="match status" value="1"/>
</dbReference>
<comment type="function">
    <text evidence="9">Catalyzes the phosphorylation of D-fructose 6-phosphate to fructose 1,6-bisphosphate by ATP, the first committing step of glycolysis.</text>
</comment>
<keyword evidence="4 9" id="KW-0808">Transferase</keyword>
<name>A0ABQ2NF03_9FLAO</name>
<comment type="subunit">
    <text evidence="9">Homodimer or homotetramer.</text>
</comment>
<dbReference type="EC" id="2.7.1.11" evidence="9"/>
<sequence length="378" mass="41084">MKKVDKTYKKINIKMKRVLVATGGGDCPGLNAVMRGIVKRASQEKDWEVVGSINAYDGVLKEPTEIMVLDDKTVAGIHKDGGTIIGTTNKGGPFAWPYKNKDGVWEAVDRSDEMVRKLQYLGVDAVISIGGDGSQRISQQLYEKGLNIIGVPKTIDNDLSATDFTFGFQTAVQIATEAVDRLVTTAASHNRVLVLEVMGRYAGWIALHAAIAGGAEVCLIPEIPYDIEKVVKRLNDRYNKGKGNAIVVIAEGAIPKGGSLLSEVSDEVGYENLRLGGVAHKLVRDLKSIGFEADMRETVLGHLQRGGTPTAYDRILATQFGVKAFEMVLNEEYGQMVAYRHPNIISVPFKEAIDRPNFVDPNCDMVKTAKGVGISFGD</sequence>
<feature type="binding site" evidence="9">
    <location>
        <position position="132"/>
    </location>
    <ligand>
        <name>Mg(2+)</name>
        <dbReference type="ChEBI" id="CHEBI:18420"/>
        <note>catalytic</note>
    </ligand>
</feature>
<feature type="active site" description="Proton acceptor" evidence="9">
    <location>
        <position position="156"/>
    </location>
</feature>
<comment type="cofactor">
    <cofactor evidence="1 9">
        <name>Mg(2+)</name>
        <dbReference type="ChEBI" id="CHEBI:18420"/>
    </cofactor>
</comment>
<dbReference type="SUPFAM" id="SSF53784">
    <property type="entry name" value="Phosphofructokinase"/>
    <property type="match status" value="1"/>
</dbReference>
<dbReference type="PIRSF" id="PIRSF000532">
    <property type="entry name" value="ATP_PFK_prok"/>
    <property type="match status" value="1"/>
</dbReference>
<evidence type="ECO:0000256" key="6">
    <source>
        <dbReference type="ARBA" id="ARBA00022777"/>
    </source>
</evidence>
<gene>
    <name evidence="11" type="primary">pfk-1</name>
    <name evidence="9" type="synonym">pfkA</name>
    <name evidence="11" type="ORF">GCM10010992_00810</name>
</gene>
<feature type="binding site" description="in other chain" evidence="9">
    <location>
        <position position="251"/>
    </location>
    <ligand>
        <name>substrate</name>
        <note>ligand shared between dimeric partners</note>
    </ligand>
</feature>
<comment type="subcellular location">
    <subcellularLocation>
        <location evidence="9">Cytoplasm</location>
    </subcellularLocation>
</comment>
<dbReference type="Gene3D" id="3.40.50.450">
    <property type="match status" value="1"/>
</dbReference>
<evidence type="ECO:0000256" key="5">
    <source>
        <dbReference type="ARBA" id="ARBA00022723"/>
    </source>
</evidence>
<dbReference type="InterPro" id="IPR012829">
    <property type="entry name" value="Phosphofructokinase_III"/>
</dbReference>
<evidence type="ECO:0000256" key="9">
    <source>
        <dbReference type="HAMAP-Rule" id="MF_01976"/>
    </source>
</evidence>
<evidence type="ECO:0000256" key="2">
    <source>
        <dbReference type="ARBA" id="ARBA00004679"/>
    </source>
</evidence>
<dbReference type="NCBIfam" id="NF002872">
    <property type="entry name" value="PRK03202.1"/>
    <property type="match status" value="1"/>
</dbReference>
<feature type="binding site" evidence="9">
    <location>
        <begin position="90"/>
        <end position="91"/>
    </location>
    <ligand>
        <name>ATP</name>
        <dbReference type="ChEBI" id="CHEBI:30616"/>
    </ligand>
</feature>
<keyword evidence="3 9" id="KW-0963">Cytoplasm</keyword>
<dbReference type="InterPro" id="IPR012003">
    <property type="entry name" value="ATP_PFK_prok-type"/>
</dbReference>
<feature type="binding site" description="in other chain" evidence="9">
    <location>
        <begin position="154"/>
        <end position="156"/>
    </location>
    <ligand>
        <name>substrate</name>
        <note>ligand shared between dimeric partners</note>
    </ligand>
</feature>
<feature type="binding site" evidence="9">
    <location>
        <position position="191"/>
    </location>
    <ligand>
        <name>substrate</name>
        <note>ligand shared between dimeric partners</note>
    </ligand>
</feature>
<comment type="similarity">
    <text evidence="9">Belongs to the phosphofructokinase type A (PFKA) family. Mixed-substrate PFK group III subfamily.</text>
</comment>
<feature type="domain" description="Phosphofructokinase" evidence="10">
    <location>
        <begin position="17"/>
        <end position="328"/>
    </location>
</feature>
<comment type="caution">
    <text evidence="9">Lacks conserved residue(s) required for the propagation of feature annotation.</text>
</comment>
<accession>A0ABQ2NF03</accession>
<proteinExistence type="inferred from homology"/>
<evidence type="ECO:0000256" key="4">
    <source>
        <dbReference type="ARBA" id="ARBA00022679"/>
    </source>
</evidence>
<evidence type="ECO:0000313" key="12">
    <source>
        <dbReference type="Proteomes" id="UP000620064"/>
    </source>
</evidence>
<reference evidence="12" key="1">
    <citation type="journal article" date="2019" name="Int. J. Syst. Evol. Microbiol.">
        <title>The Global Catalogue of Microorganisms (GCM) 10K type strain sequencing project: providing services to taxonomists for standard genome sequencing and annotation.</title>
        <authorList>
            <consortium name="The Broad Institute Genomics Platform"/>
            <consortium name="The Broad Institute Genome Sequencing Center for Infectious Disease"/>
            <person name="Wu L."/>
            <person name="Ma J."/>
        </authorList>
    </citation>
    <scope>NUCLEOTIDE SEQUENCE [LARGE SCALE GENOMIC DNA]</scope>
    <source>
        <strain evidence="12">CGMCC 1.7656</strain>
    </source>
</reference>
<dbReference type="InterPro" id="IPR015912">
    <property type="entry name" value="Phosphofructokinase_CS"/>
</dbReference>
<comment type="caution">
    <text evidence="11">The sequence shown here is derived from an EMBL/GenBank/DDBJ whole genome shotgun (WGS) entry which is preliminary data.</text>
</comment>
<keyword evidence="7 9" id="KW-0460">Magnesium</keyword>
<protein>
    <recommendedName>
        <fullName evidence="9">ATP-dependent 6-phosphofructokinase</fullName>
        <shortName evidence="9">ATP-PFK</shortName>
        <shortName evidence="9">Phosphofructokinase</shortName>
        <ecNumber evidence="9">2.7.1.11</ecNumber>
    </recommendedName>
    <alternativeName>
        <fullName evidence="9">Phosphohexokinase</fullName>
    </alternativeName>
</protein>
<evidence type="ECO:0000256" key="1">
    <source>
        <dbReference type="ARBA" id="ARBA00001946"/>
    </source>
</evidence>
<feature type="binding site" evidence="9">
    <location>
        <position position="296"/>
    </location>
    <ligand>
        <name>substrate</name>
        <note>ligand shared between dimeric partners</note>
    </ligand>
</feature>
<dbReference type="EMBL" id="BMLV01000001">
    <property type="protein sequence ID" value="GGP01178.1"/>
    <property type="molecule type" value="Genomic_DNA"/>
</dbReference>
<keyword evidence="8 9" id="KW-0324">Glycolysis</keyword>
<dbReference type="PROSITE" id="PS00433">
    <property type="entry name" value="PHOSPHOFRUCTOKINASE"/>
    <property type="match status" value="1"/>
</dbReference>
<dbReference type="Pfam" id="PF00365">
    <property type="entry name" value="PFK"/>
    <property type="match status" value="1"/>
</dbReference>
<feature type="binding site" evidence="9">
    <location>
        <position position="25"/>
    </location>
    <ligand>
        <name>ATP</name>
        <dbReference type="ChEBI" id="CHEBI:30616"/>
    </ligand>
</feature>
<comment type="pathway">
    <text evidence="2 9">Carbohydrate degradation; glycolysis; D-glyceraldehyde 3-phosphate and glycerone phosphate from D-glucose: step 3/4.</text>
</comment>
<dbReference type="HAMAP" id="MF_01976">
    <property type="entry name" value="Phosphofructokinase_III"/>
    <property type="match status" value="1"/>
</dbReference>
<evidence type="ECO:0000256" key="3">
    <source>
        <dbReference type="ARBA" id="ARBA00022490"/>
    </source>
</evidence>
<evidence type="ECO:0000256" key="7">
    <source>
        <dbReference type="ARBA" id="ARBA00022842"/>
    </source>
</evidence>
<feature type="site" description="Important for substrate specificity; cannot use PPi as phosphoryl donor" evidence="9">
    <location>
        <position position="133"/>
    </location>
</feature>
<dbReference type="InterPro" id="IPR035966">
    <property type="entry name" value="PKF_sf"/>
</dbReference>
<evidence type="ECO:0000259" key="10">
    <source>
        <dbReference type="Pfam" id="PF00365"/>
    </source>
</evidence>
<feature type="binding site" evidence="9">
    <location>
        <begin position="131"/>
        <end position="134"/>
    </location>
    <ligand>
        <name>ATP</name>
        <dbReference type="ChEBI" id="CHEBI:30616"/>
    </ligand>
</feature>
<keyword evidence="5 9" id="KW-0479">Metal-binding</keyword>
<dbReference type="InterPro" id="IPR022953">
    <property type="entry name" value="ATP_PFK"/>
</dbReference>
<keyword evidence="9" id="KW-0547">Nucleotide-binding</keyword>
<feature type="binding site" description="in other chain" evidence="9">
    <location>
        <begin position="198"/>
        <end position="200"/>
    </location>
    <ligand>
        <name>substrate</name>
        <note>ligand shared between dimeric partners</note>
    </ligand>
</feature>
<comment type="catalytic activity">
    <reaction evidence="9">
        <text>beta-D-fructose 6-phosphate + ATP = beta-D-fructose 1,6-bisphosphate + ADP + H(+)</text>
        <dbReference type="Rhea" id="RHEA:16109"/>
        <dbReference type="ChEBI" id="CHEBI:15378"/>
        <dbReference type="ChEBI" id="CHEBI:30616"/>
        <dbReference type="ChEBI" id="CHEBI:32966"/>
        <dbReference type="ChEBI" id="CHEBI:57634"/>
        <dbReference type="ChEBI" id="CHEBI:456216"/>
        <dbReference type="EC" id="2.7.1.11"/>
    </reaction>
</comment>
<dbReference type="PRINTS" id="PR00476">
    <property type="entry name" value="PHFRCTKINASE"/>
</dbReference>
<dbReference type="Proteomes" id="UP000620064">
    <property type="component" value="Unassembled WGS sequence"/>
</dbReference>
<keyword evidence="12" id="KW-1185">Reference proteome</keyword>
<dbReference type="InterPro" id="IPR000023">
    <property type="entry name" value="Phosphofructokinase_dom"/>
</dbReference>
<dbReference type="Gene3D" id="3.40.50.460">
    <property type="entry name" value="Phosphofructokinase domain"/>
    <property type="match status" value="1"/>
</dbReference>
<dbReference type="PANTHER" id="PTHR13697:SF52">
    <property type="entry name" value="ATP-DEPENDENT 6-PHOSPHOFRUCTOKINASE 3"/>
    <property type="match status" value="1"/>
</dbReference>
<keyword evidence="6 9" id="KW-0418">Kinase</keyword>